<keyword evidence="2" id="KW-1185">Reference proteome</keyword>
<dbReference type="InterPro" id="IPR036861">
    <property type="entry name" value="Endochitinase-like_sf"/>
</dbReference>
<dbReference type="EMBL" id="RBNI01013686">
    <property type="protein sequence ID" value="RUP26990.1"/>
    <property type="molecule type" value="Genomic_DNA"/>
</dbReference>
<dbReference type="Gene3D" id="3.30.60.10">
    <property type="entry name" value="Endochitinase-like"/>
    <property type="match status" value="1"/>
</dbReference>
<dbReference type="InterPro" id="IPR018371">
    <property type="entry name" value="Chitin-binding_1_CS"/>
</dbReference>
<proteinExistence type="predicted"/>
<dbReference type="InterPro" id="IPR023346">
    <property type="entry name" value="Lysozyme-like_dom_sf"/>
</dbReference>
<dbReference type="InterPro" id="IPR043992">
    <property type="entry name" value="SLT_3"/>
</dbReference>
<evidence type="ECO:0000313" key="1">
    <source>
        <dbReference type="EMBL" id="RUP26990.1"/>
    </source>
</evidence>
<organism evidence="1 2">
    <name type="scientific">Jimgerdemannia flammicorona</name>
    <dbReference type="NCBI Taxonomy" id="994334"/>
    <lineage>
        <taxon>Eukaryota</taxon>
        <taxon>Fungi</taxon>
        <taxon>Fungi incertae sedis</taxon>
        <taxon>Mucoromycota</taxon>
        <taxon>Mucoromycotina</taxon>
        <taxon>Endogonomycetes</taxon>
        <taxon>Endogonales</taxon>
        <taxon>Endogonaceae</taxon>
        <taxon>Jimgerdemannia</taxon>
    </lineage>
</organism>
<gene>
    <name evidence="1" type="ORF">BC936DRAFT_138755</name>
</gene>
<dbReference type="OrthoDB" id="5985073at2759"/>
<dbReference type="CDD" id="cd00035">
    <property type="entry name" value="ChtBD1"/>
    <property type="match status" value="1"/>
</dbReference>
<dbReference type="Proteomes" id="UP000268093">
    <property type="component" value="Unassembled WGS sequence"/>
</dbReference>
<dbReference type="PROSITE" id="PS50941">
    <property type="entry name" value="CHIT_BIND_I_2"/>
    <property type="match status" value="1"/>
</dbReference>
<protein>
    <submittedName>
        <fullName evidence="1">Uncharacterized protein</fullName>
    </submittedName>
</protein>
<dbReference type="InterPro" id="IPR001002">
    <property type="entry name" value="Chitin-bd_1"/>
</dbReference>
<name>A0A433BL91_9FUNG</name>
<dbReference type="SUPFAM" id="SSF57016">
    <property type="entry name" value="Plant lectins/antimicrobial peptides"/>
    <property type="match status" value="1"/>
</dbReference>
<dbReference type="Gene3D" id="1.10.530.10">
    <property type="match status" value="1"/>
</dbReference>
<reference evidence="1 2" key="1">
    <citation type="journal article" date="2018" name="New Phytol.">
        <title>Phylogenomics of Endogonaceae and evolution of mycorrhizas within Mucoromycota.</title>
        <authorList>
            <person name="Chang Y."/>
            <person name="Desiro A."/>
            <person name="Na H."/>
            <person name="Sandor L."/>
            <person name="Lipzen A."/>
            <person name="Clum A."/>
            <person name="Barry K."/>
            <person name="Grigoriev I.V."/>
            <person name="Martin F.M."/>
            <person name="Stajich J.E."/>
            <person name="Smith M.E."/>
            <person name="Bonito G."/>
            <person name="Spatafora J.W."/>
        </authorList>
    </citation>
    <scope>NUCLEOTIDE SEQUENCE [LARGE SCALE GENOMIC DNA]</scope>
    <source>
        <strain evidence="1 2">GMNB39</strain>
    </source>
</reference>
<dbReference type="PROSITE" id="PS00026">
    <property type="entry name" value="CHIT_BIND_I_1"/>
    <property type="match status" value="1"/>
</dbReference>
<sequence>MKFNILAISLAILVFLAAQGSARKAKSLSKAKQATSCQQKSTLTGKLESATDIASIARTAGFSGNGLIISIAIALAESSGYTQAVLVNTDCSRDRGLWQINSRWHAEVTDSQAFNPQSCAKAAFTISSGGTNWQQWTTYTNGDYQKHMAEAQKAVGKNPGKTPTPVPGGSVCKNYGATCSSSARCCSQYGYCGSTSEYCGTGCVASASFNGKCA</sequence>
<evidence type="ECO:0000313" key="2">
    <source>
        <dbReference type="Proteomes" id="UP000268093"/>
    </source>
</evidence>
<dbReference type="Pfam" id="PF00187">
    <property type="entry name" value="Chitin_bind_1"/>
    <property type="match status" value="1"/>
</dbReference>
<dbReference type="SMART" id="SM00270">
    <property type="entry name" value="ChtBD1"/>
    <property type="match status" value="1"/>
</dbReference>
<dbReference type="GO" id="GO:0008061">
    <property type="term" value="F:chitin binding"/>
    <property type="evidence" value="ECO:0007669"/>
    <property type="project" value="UniProtKB-UniRule"/>
</dbReference>
<comment type="caution">
    <text evidence="1">The sequence shown here is derived from an EMBL/GenBank/DDBJ whole genome shotgun (WGS) entry which is preliminary data.</text>
</comment>
<dbReference type="SUPFAM" id="SSF53955">
    <property type="entry name" value="Lysozyme-like"/>
    <property type="match status" value="1"/>
</dbReference>
<accession>A0A433BL91</accession>
<dbReference type="Pfam" id="PF18896">
    <property type="entry name" value="SLT_3"/>
    <property type="match status" value="1"/>
</dbReference>